<protein>
    <submittedName>
        <fullName evidence="1">Uncharacterized protein</fullName>
    </submittedName>
</protein>
<dbReference type="HOGENOM" id="CLU_148476_1_0_4"/>
<accession>C5CUX8</accession>
<name>C5CUX8_VARPS</name>
<organism evidence="1">
    <name type="scientific">Variovorax paradoxus (strain S110)</name>
    <dbReference type="NCBI Taxonomy" id="543728"/>
    <lineage>
        <taxon>Bacteria</taxon>
        <taxon>Pseudomonadati</taxon>
        <taxon>Pseudomonadota</taxon>
        <taxon>Betaproteobacteria</taxon>
        <taxon>Burkholderiales</taxon>
        <taxon>Comamonadaceae</taxon>
        <taxon>Variovorax</taxon>
    </lineage>
</organism>
<gene>
    <name evidence="1" type="ordered locus">Vapar_3800</name>
</gene>
<reference evidence="1" key="1">
    <citation type="submission" date="2009-06" db="EMBL/GenBank/DDBJ databases">
        <title>Complete sequence of chromosome 1 of Variovorax paradoxus S110.</title>
        <authorList>
            <consortium name="US DOE Joint Genome Institute"/>
            <person name="Lucas S."/>
            <person name="Copeland A."/>
            <person name="Lapidus A."/>
            <person name="Glavina del Rio T."/>
            <person name="Tice H."/>
            <person name="Bruce D."/>
            <person name="Goodwin L."/>
            <person name="Pitluck S."/>
            <person name="Chertkov O."/>
            <person name="Brettin T."/>
            <person name="Detter J.C."/>
            <person name="Han C."/>
            <person name="Larimer F."/>
            <person name="Land M."/>
            <person name="Hauser L."/>
            <person name="Kyrpides N."/>
            <person name="Ovchinnikova G."/>
            <person name="Orwin P."/>
            <person name="Leadbetter J.R."/>
            <person name="Spain J.C."/>
            <person name="Han J.I."/>
        </authorList>
    </citation>
    <scope>NUCLEOTIDE SEQUENCE</scope>
    <source>
        <strain evidence="1">S110</strain>
    </source>
</reference>
<sequence>MNAASTTETQGDADGVFLGTLNPRHLRALMELMRGADVRRERLDAIVGCSNGPELVADLRRRGLHLPCDRSLASIDRDGKPCWPGVYWLTADDFKKVSRWLATHPFGLVEGATE</sequence>
<dbReference type="eggNOG" id="ENOG5032ZQC">
    <property type="taxonomic scope" value="Bacteria"/>
</dbReference>
<dbReference type="EMBL" id="CP001635">
    <property type="protein sequence ID" value="ACS20414.1"/>
    <property type="molecule type" value="Genomic_DNA"/>
</dbReference>
<dbReference type="OrthoDB" id="8909309at2"/>
<dbReference type="AlphaFoldDB" id="C5CUX8"/>
<evidence type="ECO:0000313" key="1">
    <source>
        <dbReference type="EMBL" id="ACS20414.1"/>
    </source>
</evidence>
<proteinExistence type="predicted"/>
<dbReference type="KEGG" id="vap:Vapar_3800"/>